<dbReference type="Gramene" id="Kaladp0011s0230.2.v1.1">
    <property type="protein sequence ID" value="Kaladp0011s0230.2.v1.1"/>
    <property type="gene ID" value="Kaladp0011s0230.v1.1"/>
</dbReference>
<dbReference type="PANTHER" id="PTHR37752:SF1">
    <property type="entry name" value="OS02G0610700 PROTEIN"/>
    <property type="match status" value="1"/>
</dbReference>
<dbReference type="Gene3D" id="1.10.3460.10">
    <property type="entry name" value="Chlorophyll a/b binding protein domain"/>
    <property type="match status" value="1"/>
</dbReference>
<keyword evidence="2" id="KW-1185">Reference proteome</keyword>
<proteinExistence type="predicted"/>
<dbReference type="EnsemblPlants" id="Kaladp0011s0230.2.v1.1">
    <property type="protein sequence ID" value="Kaladp0011s0230.2.v1.1"/>
    <property type="gene ID" value="Kaladp0011s0230.v1.1"/>
</dbReference>
<protein>
    <submittedName>
        <fullName evidence="1">Uncharacterized protein</fullName>
    </submittedName>
</protein>
<dbReference type="SUPFAM" id="SSF103511">
    <property type="entry name" value="Chlorophyll a-b binding protein"/>
    <property type="match status" value="1"/>
</dbReference>
<dbReference type="Gramene" id="Kaladp0011s0230.1.v1.1">
    <property type="protein sequence ID" value="Kaladp0011s0230.1.v1.1"/>
    <property type="gene ID" value="Kaladp0011s0230.v1.1"/>
</dbReference>
<dbReference type="InterPro" id="IPR053091">
    <property type="entry name" value="PSII_Assembly/Photoprotect-Rel"/>
</dbReference>
<accession>A0A7N0SWW9</accession>
<dbReference type="GO" id="GO:0009535">
    <property type="term" value="C:chloroplast thylakoid membrane"/>
    <property type="evidence" value="ECO:0007669"/>
    <property type="project" value="TreeGrafter"/>
</dbReference>
<dbReference type="AlphaFoldDB" id="A0A7N0SWW9"/>
<evidence type="ECO:0000313" key="1">
    <source>
        <dbReference type="EnsemblPlants" id="Kaladp0011s0230.2.v1.1"/>
    </source>
</evidence>
<reference evidence="1" key="1">
    <citation type="submission" date="2021-01" db="UniProtKB">
        <authorList>
            <consortium name="EnsemblPlants"/>
        </authorList>
    </citation>
    <scope>IDENTIFICATION</scope>
</reference>
<dbReference type="Proteomes" id="UP000594263">
    <property type="component" value="Unplaced"/>
</dbReference>
<name>A0A7N0SWW9_KALFE</name>
<sequence>MALSFPSSSSLHLLSPPPSALRFDQYNKFAFRSDHDTSITGRIPKSHVVQMVVSATKDSNKEVTMVDPLEAKRLAEKQMQEIKAKEKYKRKRKIEAINGGWAMIGLTAGLVVEGHTGNGILKQLVSYWDAVFGSLFH</sequence>
<organism evidence="1 2">
    <name type="scientific">Kalanchoe fedtschenkoi</name>
    <name type="common">Lavender scallops</name>
    <name type="synonym">South American air plant</name>
    <dbReference type="NCBI Taxonomy" id="63787"/>
    <lineage>
        <taxon>Eukaryota</taxon>
        <taxon>Viridiplantae</taxon>
        <taxon>Streptophyta</taxon>
        <taxon>Embryophyta</taxon>
        <taxon>Tracheophyta</taxon>
        <taxon>Spermatophyta</taxon>
        <taxon>Magnoliopsida</taxon>
        <taxon>eudicotyledons</taxon>
        <taxon>Gunneridae</taxon>
        <taxon>Pentapetalae</taxon>
        <taxon>Saxifragales</taxon>
        <taxon>Crassulaceae</taxon>
        <taxon>Kalanchoe</taxon>
    </lineage>
</organism>
<dbReference type="PANTHER" id="PTHR37752">
    <property type="entry name" value="OS02G0610700 PROTEIN"/>
    <property type="match status" value="1"/>
</dbReference>
<dbReference type="EnsemblPlants" id="Kaladp0011s0230.1.v1.1">
    <property type="protein sequence ID" value="Kaladp0011s0230.1.v1.1"/>
    <property type="gene ID" value="Kaladp0011s0230.v1.1"/>
</dbReference>
<evidence type="ECO:0000313" key="2">
    <source>
        <dbReference type="Proteomes" id="UP000594263"/>
    </source>
</evidence>